<accession>A0A4R1R0K3</accession>
<dbReference type="Gene3D" id="3.20.20.80">
    <property type="entry name" value="Glycosidases"/>
    <property type="match status" value="1"/>
</dbReference>
<keyword evidence="8" id="KW-1185">Reference proteome</keyword>
<dbReference type="SUPFAM" id="SSF51445">
    <property type="entry name" value="(Trans)glycosidases"/>
    <property type="match status" value="1"/>
</dbReference>
<dbReference type="Pfam" id="PF00703">
    <property type="entry name" value="Glyco_hydro_2"/>
    <property type="match status" value="1"/>
</dbReference>
<evidence type="ECO:0000313" key="7">
    <source>
        <dbReference type="EMBL" id="TCL58811.1"/>
    </source>
</evidence>
<dbReference type="GO" id="GO:0004553">
    <property type="term" value="F:hydrolase activity, hydrolyzing O-glycosyl compounds"/>
    <property type="evidence" value="ECO:0007669"/>
    <property type="project" value="InterPro"/>
</dbReference>
<keyword evidence="3" id="KW-0326">Glycosidase</keyword>
<evidence type="ECO:0000256" key="1">
    <source>
        <dbReference type="ARBA" id="ARBA00007401"/>
    </source>
</evidence>
<dbReference type="AlphaFoldDB" id="A0A4R1R0K3"/>
<reference evidence="7 8" key="1">
    <citation type="submission" date="2019-03" db="EMBL/GenBank/DDBJ databases">
        <title>Genomic Encyclopedia of Type Strains, Phase IV (KMG-IV): sequencing the most valuable type-strain genomes for metagenomic binning, comparative biology and taxonomic classification.</title>
        <authorList>
            <person name="Goeker M."/>
        </authorList>
    </citation>
    <scope>NUCLEOTIDE SEQUENCE [LARGE SCALE GENOMIC DNA]</scope>
    <source>
        <strain evidence="7 8">LX-B</strain>
    </source>
</reference>
<organism evidence="7 8">
    <name type="scientific">Hydrogenispora ethanolica</name>
    <dbReference type="NCBI Taxonomy" id="1082276"/>
    <lineage>
        <taxon>Bacteria</taxon>
        <taxon>Bacillati</taxon>
        <taxon>Bacillota</taxon>
        <taxon>Hydrogenispora</taxon>
    </lineage>
</organism>
<dbReference type="PANTHER" id="PTHR42732:SF3">
    <property type="entry name" value="HYDROLASE"/>
    <property type="match status" value="1"/>
</dbReference>
<dbReference type="InterPro" id="IPR006102">
    <property type="entry name" value="Ig-like_GH2"/>
</dbReference>
<keyword evidence="2 7" id="KW-0378">Hydrolase</keyword>
<name>A0A4R1R0K3_HYDET</name>
<dbReference type="InterPro" id="IPR006104">
    <property type="entry name" value="Glyco_hydro_2_N"/>
</dbReference>
<dbReference type="InterPro" id="IPR017853">
    <property type="entry name" value="GH"/>
</dbReference>
<dbReference type="InterPro" id="IPR051913">
    <property type="entry name" value="GH2_Domain-Containing"/>
</dbReference>
<feature type="domain" description="Glycosyl hydrolases family 2 sugar binding" evidence="6">
    <location>
        <begin position="20"/>
        <end position="140"/>
    </location>
</feature>
<protein>
    <submittedName>
        <fullName evidence="7">Glycosyl hydrolase family 2</fullName>
    </submittedName>
</protein>
<dbReference type="Gene3D" id="2.60.120.260">
    <property type="entry name" value="Galactose-binding domain-like"/>
    <property type="match status" value="1"/>
</dbReference>
<feature type="domain" description="Glycoside hydrolase family 2 immunoglobulin-like beta-sandwich" evidence="4">
    <location>
        <begin position="185"/>
        <end position="289"/>
    </location>
</feature>
<dbReference type="PANTHER" id="PTHR42732">
    <property type="entry name" value="BETA-GALACTOSIDASE"/>
    <property type="match status" value="1"/>
</dbReference>
<dbReference type="OrthoDB" id="9762066at2"/>
<dbReference type="SUPFAM" id="SSF49785">
    <property type="entry name" value="Galactose-binding domain-like"/>
    <property type="match status" value="1"/>
</dbReference>
<evidence type="ECO:0000256" key="3">
    <source>
        <dbReference type="ARBA" id="ARBA00023295"/>
    </source>
</evidence>
<dbReference type="Pfam" id="PF02837">
    <property type="entry name" value="Glyco_hydro_2_N"/>
    <property type="match status" value="1"/>
</dbReference>
<dbReference type="Gene3D" id="2.60.40.10">
    <property type="entry name" value="Immunoglobulins"/>
    <property type="match status" value="1"/>
</dbReference>
<comment type="similarity">
    <text evidence="1">Belongs to the glycosyl hydrolase 2 family.</text>
</comment>
<evidence type="ECO:0000259" key="5">
    <source>
        <dbReference type="Pfam" id="PF02836"/>
    </source>
</evidence>
<dbReference type="InterPro" id="IPR008979">
    <property type="entry name" value="Galactose-bd-like_sf"/>
</dbReference>
<evidence type="ECO:0000313" key="8">
    <source>
        <dbReference type="Proteomes" id="UP000295008"/>
    </source>
</evidence>
<dbReference type="InterPro" id="IPR006103">
    <property type="entry name" value="Glyco_hydro_2_cat"/>
</dbReference>
<dbReference type="Pfam" id="PF02836">
    <property type="entry name" value="Glyco_hydro_2_C"/>
    <property type="match status" value="1"/>
</dbReference>
<dbReference type="RefSeq" id="WP_132016681.1">
    <property type="nucleotide sequence ID" value="NZ_SLUN01000040.1"/>
</dbReference>
<evidence type="ECO:0000256" key="2">
    <source>
        <dbReference type="ARBA" id="ARBA00022801"/>
    </source>
</evidence>
<proteinExistence type="inferred from homology"/>
<dbReference type="InterPro" id="IPR013783">
    <property type="entry name" value="Ig-like_fold"/>
</dbReference>
<feature type="domain" description="Glycoside hydrolase family 2 catalytic" evidence="5">
    <location>
        <begin position="292"/>
        <end position="512"/>
    </location>
</feature>
<evidence type="ECO:0000259" key="6">
    <source>
        <dbReference type="Pfam" id="PF02837"/>
    </source>
</evidence>
<sequence>MEVPRNEYPRPDWVRREWLSLNGEWSFAFDDRDQGLSQGWMKQSEHFDKRIVVPFPFQSSLSGIGDPAPHPVIWYRRSFQTPADWSGRRVLLHFGAVDYQAAVWVNGQFAGSHEGGYVPFALDITGLLGEGENRLTLRVADDERPNQPRGKQSAKLDRWGCWYTRVSGIWQPVWLEPVHRIHLRQAKLLPDIDRAELAVRFGLSEYGESTRLRLTVRFQEKLVVEQEVTAGKTFGYFNDLYPLAEQTVKIAIPGARLWSPETPDLYDLEIQVLEAGLPVDTVQTYFGMRKVATENGRVYLNNKPYYLRMVLDQGIWADGIYTPRTVEEIRQDVAMTKAFGFNGARKHQKIEDPYYYYFCDRLGLLVWSELPSSYSFDERAVRTATAEWQQAISRDYNHPSIMAWVPVNESWGTEGLFNPGNPEVFGRTVEYLETMYHLTKALDGSRLVISNDGWHQATTDLLTIHDYSQDAGELAEHYRAFKADRHAASFLPGLPIILPGYAYRGQPILITEFGGVKTAEQGDFGWGYGEAVPTYAAMGERIGTLIRTILAEAEICGFCYTQLTDTEQEVNGLMNAQRVPKLDPNKFREIFSAK</sequence>
<dbReference type="Proteomes" id="UP000295008">
    <property type="component" value="Unassembled WGS sequence"/>
</dbReference>
<comment type="caution">
    <text evidence="7">The sequence shown here is derived from an EMBL/GenBank/DDBJ whole genome shotgun (WGS) entry which is preliminary data.</text>
</comment>
<gene>
    <name evidence="7" type="ORF">EDC14_104025</name>
</gene>
<dbReference type="GO" id="GO:0005975">
    <property type="term" value="P:carbohydrate metabolic process"/>
    <property type="evidence" value="ECO:0007669"/>
    <property type="project" value="InterPro"/>
</dbReference>
<dbReference type="EMBL" id="SLUN01000040">
    <property type="protein sequence ID" value="TCL58811.1"/>
    <property type="molecule type" value="Genomic_DNA"/>
</dbReference>
<dbReference type="SUPFAM" id="SSF49303">
    <property type="entry name" value="beta-Galactosidase/glucuronidase domain"/>
    <property type="match status" value="1"/>
</dbReference>
<dbReference type="InterPro" id="IPR036156">
    <property type="entry name" value="Beta-gal/glucu_dom_sf"/>
</dbReference>
<evidence type="ECO:0000259" key="4">
    <source>
        <dbReference type="Pfam" id="PF00703"/>
    </source>
</evidence>